<dbReference type="EMBL" id="AENP01000012">
    <property type="protein sequence ID" value="EFR33190.1"/>
    <property type="molecule type" value="Genomic_DNA"/>
</dbReference>
<proteinExistence type="predicted"/>
<organism evidence="1 2">
    <name type="scientific">Peptoniphilus harei ACS-146-V-Sch2b</name>
    <dbReference type="NCBI Taxonomy" id="908338"/>
    <lineage>
        <taxon>Bacteria</taxon>
        <taxon>Bacillati</taxon>
        <taxon>Bacillota</taxon>
        <taxon>Tissierellia</taxon>
        <taxon>Tissierellales</taxon>
        <taxon>Peptoniphilaceae</taxon>
        <taxon>Peptoniphilus</taxon>
    </lineage>
</organism>
<accession>E4KY85</accession>
<evidence type="ECO:0000313" key="1">
    <source>
        <dbReference type="EMBL" id="EFR33190.1"/>
    </source>
</evidence>
<evidence type="ECO:0000313" key="2">
    <source>
        <dbReference type="Proteomes" id="UP000003705"/>
    </source>
</evidence>
<gene>
    <name evidence="1" type="ORF">HMPREF9286_1497</name>
</gene>
<protein>
    <submittedName>
        <fullName evidence="1">Uncharacterized protein</fullName>
    </submittedName>
</protein>
<keyword evidence="2" id="KW-1185">Reference proteome</keyword>
<dbReference type="Proteomes" id="UP000003705">
    <property type="component" value="Unassembled WGS sequence"/>
</dbReference>
<comment type="caution">
    <text evidence="1">The sequence shown here is derived from an EMBL/GenBank/DDBJ whole genome shotgun (WGS) entry which is preliminary data.</text>
</comment>
<sequence>MERKCWLKKFLKADAFIIALGGARGLTMPLAPPNHPLHPTYVESKKIGHAKFSKLIRFANSNS</sequence>
<name>E4KY85_9FIRM</name>
<dbReference type="AlphaFoldDB" id="E4KY85"/>
<reference evidence="1 2" key="1">
    <citation type="submission" date="2010-10" db="EMBL/GenBank/DDBJ databases">
        <authorList>
            <person name="Durkin A.S."/>
            <person name="Madupu R."/>
            <person name="Torralba M."/>
            <person name="Gillis M."/>
            <person name="Methe B."/>
            <person name="Sutton G."/>
            <person name="Nelson K.E."/>
        </authorList>
    </citation>
    <scope>NUCLEOTIDE SEQUENCE [LARGE SCALE GENOMIC DNA]</scope>
    <source>
        <strain evidence="1 2">ACS-146-V-Sch2b</strain>
    </source>
</reference>